<keyword evidence="9 12" id="KW-0472">Membrane</keyword>
<evidence type="ECO:0000256" key="11">
    <source>
        <dbReference type="ARBA" id="ARBA00032555"/>
    </source>
</evidence>
<comment type="function">
    <text evidence="1">Mediates high-affinity intracellular uptake of the rare oligo-element molybdenum.</text>
</comment>
<dbReference type="SUPFAM" id="SSF103473">
    <property type="entry name" value="MFS general substrate transporter"/>
    <property type="match status" value="1"/>
</dbReference>
<comment type="caution">
    <text evidence="14">The sequence shown here is derived from an EMBL/GenBank/DDBJ whole genome shotgun (WGS) entry which is preliminary data.</text>
</comment>
<evidence type="ECO:0000256" key="4">
    <source>
        <dbReference type="ARBA" id="ARBA00022448"/>
    </source>
</evidence>
<dbReference type="EMBL" id="VRMN01000010">
    <property type="protein sequence ID" value="KAA8492112.1"/>
    <property type="molecule type" value="Genomic_DNA"/>
</dbReference>
<evidence type="ECO:0000256" key="2">
    <source>
        <dbReference type="ARBA" id="ARBA00004651"/>
    </source>
</evidence>
<keyword evidence="4" id="KW-0813">Transport</keyword>
<gene>
    <name evidence="14" type="ORF">FVE85_3550</name>
</gene>
<dbReference type="GO" id="GO:0005886">
    <property type="term" value="C:plasma membrane"/>
    <property type="evidence" value="ECO:0007669"/>
    <property type="project" value="UniProtKB-SubCell"/>
</dbReference>
<feature type="transmembrane region" description="Helical" evidence="12">
    <location>
        <begin position="333"/>
        <end position="351"/>
    </location>
</feature>
<dbReference type="OMA" id="CCGWVVL"/>
<dbReference type="InterPro" id="IPR008509">
    <property type="entry name" value="MOT2/MFSD5"/>
</dbReference>
<feature type="signal peptide" evidence="13">
    <location>
        <begin position="1"/>
        <end position="18"/>
    </location>
</feature>
<evidence type="ECO:0000256" key="3">
    <source>
        <dbReference type="ARBA" id="ARBA00021242"/>
    </source>
</evidence>
<dbReference type="OrthoDB" id="263957at2759"/>
<comment type="subcellular location">
    <subcellularLocation>
        <location evidence="2">Cell membrane</location>
        <topology evidence="2">Multi-pass membrane protein</topology>
    </subcellularLocation>
</comment>
<dbReference type="PANTHER" id="PTHR23516">
    <property type="entry name" value="SAM (S-ADENOSYL METHIONINE) TRANSPORTER"/>
    <property type="match status" value="1"/>
</dbReference>
<keyword evidence="8" id="KW-0406">Ion transport</keyword>
<evidence type="ECO:0000256" key="7">
    <source>
        <dbReference type="ARBA" id="ARBA00022989"/>
    </source>
</evidence>
<feature type="transmembrane region" description="Helical" evidence="12">
    <location>
        <begin position="223"/>
        <end position="240"/>
    </location>
</feature>
<feature type="transmembrane region" description="Helical" evidence="12">
    <location>
        <begin position="301"/>
        <end position="326"/>
    </location>
</feature>
<feature type="chain" id="PRO_5023923871" description="Molybdate-anion transporter" evidence="13">
    <location>
        <begin position="19"/>
        <end position="446"/>
    </location>
</feature>
<keyword evidence="6 12" id="KW-0812">Transmembrane</keyword>
<dbReference type="PANTHER" id="PTHR23516:SF1">
    <property type="entry name" value="MOLYBDATE-ANION TRANSPORTER"/>
    <property type="match status" value="1"/>
</dbReference>
<dbReference type="Proteomes" id="UP000324585">
    <property type="component" value="Unassembled WGS sequence"/>
</dbReference>
<keyword evidence="15" id="KW-1185">Reference proteome</keyword>
<evidence type="ECO:0000256" key="5">
    <source>
        <dbReference type="ARBA" id="ARBA00022475"/>
    </source>
</evidence>
<evidence type="ECO:0000256" key="8">
    <source>
        <dbReference type="ARBA" id="ARBA00023065"/>
    </source>
</evidence>
<sequence length="446" mass="48858">MYVEVFAVLVAVCGVCMVVQNRLEKASHQDGGSAVSSMVEDGGTPNTIAVQKGQRDSFSRFQLSYLVVYYLAVSSDWLQGPYVYALYSDYGYDKQAIGQLFIAGFGSSALFGTFVAAVADKFGRKSNVIVFCVTYALSCVTKHSPNFWVLMIGRVLGGIATSILFSAFEAWLVSEHHSRNYPGPWLSETFAKAQFGNGVVAIVSGQLAGQAANTFGKVAPFDMSLVVLVLCGLLVSWMWSENYGDERQSVGAGLGNAWNIMLRDRRILMIGLIQSCFEGAMYTFVFVWTPAMQARSGDVEIPHGMIFSSFMVCMMIGSSLFTVLVSKFAIEKFLRVCIVLALGVFVNAIALNSLIGVYGSFLAFEVICGIYFPSFGTLRSRYIPEEVRSAIMNFFRLPLNIIVVAMMYRDLDMTTIFSISASLMLISLVGLQVLIHSPSIAHADLK</sequence>
<dbReference type="GO" id="GO:0006811">
    <property type="term" value="P:monoatomic ion transport"/>
    <property type="evidence" value="ECO:0007669"/>
    <property type="project" value="UniProtKB-KW"/>
</dbReference>
<proteinExistence type="predicted"/>
<keyword evidence="7 12" id="KW-1133">Transmembrane helix</keyword>
<feature type="transmembrane region" description="Helical" evidence="12">
    <location>
        <begin position="63"/>
        <end position="84"/>
    </location>
</feature>
<dbReference type="GO" id="GO:0015098">
    <property type="term" value="F:molybdate ion transmembrane transporter activity"/>
    <property type="evidence" value="ECO:0007669"/>
    <property type="project" value="InterPro"/>
</dbReference>
<feature type="transmembrane region" description="Helical" evidence="12">
    <location>
        <begin position="147"/>
        <end position="168"/>
    </location>
</feature>
<evidence type="ECO:0000256" key="13">
    <source>
        <dbReference type="SAM" id="SignalP"/>
    </source>
</evidence>
<feature type="transmembrane region" description="Helical" evidence="12">
    <location>
        <begin position="96"/>
        <end position="119"/>
    </location>
</feature>
<protein>
    <recommendedName>
        <fullName evidence="3">Molybdate-anion transporter</fullName>
    </recommendedName>
    <alternativeName>
        <fullName evidence="10">Major facilitator superfamily domain-containing protein 5</fullName>
    </alternativeName>
    <alternativeName>
        <fullName evidence="11">Molybdate transporter 2 homolog</fullName>
    </alternativeName>
</protein>
<evidence type="ECO:0000256" key="6">
    <source>
        <dbReference type="ARBA" id="ARBA00022692"/>
    </source>
</evidence>
<feature type="transmembrane region" description="Helical" evidence="12">
    <location>
        <begin position="414"/>
        <end position="435"/>
    </location>
</feature>
<name>A0A5J4YM62_PORPP</name>
<feature type="transmembrane region" description="Helical" evidence="12">
    <location>
        <begin position="390"/>
        <end position="408"/>
    </location>
</feature>
<keyword evidence="5" id="KW-1003">Cell membrane</keyword>
<evidence type="ECO:0000313" key="14">
    <source>
        <dbReference type="EMBL" id="KAA8492112.1"/>
    </source>
</evidence>
<evidence type="ECO:0000256" key="9">
    <source>
        <dbReference type="ARBA" id="ARBA00023136"/>
    </source>
</evidence>
<feature type="transmembrane region" description="Helical" evidence="12">
    <location>
        <begin position="267"/>
        <end position="289"/>
    </location>
</feature>
<evidence type="ECO:0000256" key="12">
    <source>
        <dbReference type="SAM" id="Phobius"/>
    </source>
</evidence>
<evidence type="ECO:0000256" key="10">
    <source>
        <dbReference type="ARBA" id="ARBA00030646"/>
    </source>
</evidence>
<dbReference type="InterPro" id="IPR036259">
    <property type="entry name" value="MFS_trans_sf"/>
</dbReference>
<dbReference type="AlphaFoldDB" id="A0A5J4YM62"/>
<keyword evidence="13" id="KW-0732">Signal</keyword>
<feature type="transmembrane region" description="Helical" evidence="12">
    <location>
        <begin position="357"/>
        <end position="378"/>
    </location>
</feature>
<accession>A0A5J4YM62</accession>
<organism evidence="14 15">
    <name type="scientific">Porphyridium purpureum</name>
    <name type="common">Red alga</name>
    <name type="synonym">Porphyridium cruentum</name>
    <dbReference type="NCBI Taxonomy" id="35688"/>
    <lineage>
        <taxon>Eukaryota</taxon>
        <taxon>Rhodophyta</taxon>
        <taxon>Bangiophyceae</taxon>
        <taxon>Porphyridiales</taxon>
        <taxon>Porphyridiaceae</taxon>
        <taxon>Porphyridium</taxon>
    </lineage>
</organism>
<reference evidence="15" key="1">
    <citation type="journal article" date="2019" name="Nat. Commun.">
        <title>Expansion of phycobilisome linker gene families in mesophilic red algae.</title>
        <authorList>
            <person name="Lee J."/>
            <person name="Kim D."/>
            <person name="Bhattacharya D."/>
            <person name="Yoon H.S."/>
        </authorList>
    </citation>
    <scope>NUCLEOTIDE SEQUENCE [LARGE SCALE GENOMIC DNA]</scope>
    <source>
        <strain evidence="15">CCMP 1328</strain>
    </source>
</reference>
<dbReference type="Pfam" id="PF05631">
    <property type="entry name" value="MFS_5"/>
    <property type="match status" value="1"/>
</dbReference>
<dbReference type="Gene3D" id="1.20.1250.20">
    <property type="entry name" value="MFS general substrate transporter like domains"/>
    <property type="match status" value="1"/>
</dbReference>
<evidence type="ECO:0000313" key="15">
    <source>
        <dbReference type="Proteomes" id="UP000324585"/>
    </source>
</evidence>
<evidence type="ECO:0000256" key="1">
    <source>
        <dbReference type="ARBA" id="ARBA00003019"/>
    </source>
</evidence>
<dbReference type="CDD" id="cd17487">
    <property type="entry name" value="MFS_MFSD5_like"/>
    <property type="match status" value="1"/>
</dbReference>